<evidence type="ECO:0000313" key="2">
    <source>
        <dbReference type="Proteomes" id="UP001056778"/>
    </source>
</evidence>
<name>A0ACB9TB24_HOLOL</name>
<sequence length="632" mass="71225">MKLEFLILLIGLASAEILQDPNEEIDPIKQTEDDSEDNDQSKRTLFNNGNHYALEKHVRYHPLGYKYLLGYRPVKLQLVPMAKPLYTSPYPRPMMHLRPVYIGNKPVLSLAPPKLNPSYKHGGYHYKKPLPVNVPPSQPSKPWQHQGWDNFKPEVDKKPFVPSVPVPEPENVPDPNLIQPPIPGSTSSSFPVYPTVNIQPKPVFNVHSFVSSYPVQPAVPIQPVLPLPPPLPSVNIQTIAPLPPPIQPVVPVQPGIHIQPNFHTILHQPKPVLPINALPGRLNIPVPDLGVLPLGSQLPVHLSAQHSQILHKPGVLSIGSSVAVPLYPQNPQIVHKSPVLPILPPHLLPQHPQIVEPPFIQKMVPQLQQDLYPRPPQVYLGGPNVLQKNPFGDGFTPVEAEPERPPIQIAVNQHQQSVNEVPQQQHNYQYFVQQFPANNIQEQQGMHVQSQHYEDQNHLQGELAPSHGFFQPGKTDLQIPEYLPQHPHFRPAQEYVQENGFDSKKRRYEIKKKKQNGSDLSTSFGNMAEESGTSNPRRLSQIFDPLSRLSELTRESRSTPSSPRLLPRRPRESNSGTLPTYDSLDRGAGSEILLGHNGINWQERCFELQLELQRSRAQATRTRDMLREKVSH</sequence>
<proteinExistence type="predicted"/>
<protein>
    <submittedName>
        <fullName evidence="1">Uncharacterized protein</fullName>
    </submittedName>
</protein>
<dbReference type="EMBL" id="CM043018">
    <property type="protein sequence ID" value="KAI4464030.1"/>
    <property type="molecule type" value="Genomic_DNA"/>
</dbReference>
<accession>A0ACB9TB24</accession>
<reference evidence="1" key="1">
    <citation type="submission" date="2022-04" db="EMBL/GenBank/DDBJ databases">
        <title>Chromosome-scale genome assembly of Holotrichia oblita Faldermann.</title>
        <authorList>
            <person name="Rongchong L."/>
        </authorList>
    </citation>
    <scope>NUCLEOTIDE SEQUENCE</scope>
    <source>
        <strain evidence="1">81SQS9</strain>
    </source>
</reference>
<keyword evidence="2" id="KW-1185">Reference proteome</keyword>
<organism evidence="1 2">
    <name type="scientific">Holotrichia oblita</name>
    <name type="common">Chafer beetle</name>
    <dbReference type="NCBI Taxonomy" id="644536"/>
    <lineage>
        <taxon>Eukaryota</taxon>
        <taxon>Metazoa</taxon>
        <taxon>Ecdysozoa</taxon>
        <taxon>Arthropoda</taxon>
        <taxon>Hexapoda</taxon>
        <taxon>Insecta</taxon>
        <taxon>Pterygota</taxon>
        <taxon>Neoptera</taxon>
        <taxon>Endopterygota</taxon>
        <taxon>Coleoptera</taxon>
        <taxon>Polyphaga</taxon>
        <taxon>Scarabaeiformia</taxon>
        <taxon>Scarabaeidae</taxon>
        <taxon>Melolonthinae</taxon>
        <taxon>Holotrichia</taxon>
    </lineage>
</organism>
<evidence type="ECO:0000313" key="1">
    <source>
        <dbReference type="EMBL" id="KAI4464030.1"/>
    </source>
</evidence>
<comment type="caution">
    <text evidence="1">The sequence shown here is derived from an EMBL/GenBank/DDBJ whole genome shotgun (WGS) entry which is preliminary data.</text>
</comment>
<dbReference type="Proteomes" id="UP001056778">
    <property type="component" value="Chromosome 4"/>
</dbReference>
<gene>
    <name evidence="1" type="ORF">MML48_4g00005902</name>
</gene>